<feature type="transmembrane region" description="Helical" evidence="1">
    <location>
        <begin position="198"/>
        <end position="224"/>
    </location>
</feature>
<keyword evidence="3" id="KW-1185">Reference proteome</keyword>
<reference evidence="2 3" key="1">
    <citation type="submission" date="2017-01" db="EMBL/GenBank/DDBJ databases">
        <authorList>
            <person name="Mah S.A."/>
            <person name="Swanson W.J."/>
            <person name="Moy G.W."/>
            <person name="Vacquier V.D."/>
        </authorList>
    </citation>
    <scope>NUCLEOTIDE SEQUENCE [LARGE SCALE GENOMIC DNA]</scope>
    <source>
        <strain evidence="2 3">DSM 26375</strain>
    </source>
</reference>
<feature type="transmembrane region" description="Helical" evidence="1">
    <location>
        <begin position="142"/>
        <end position="164"/>
    </location>
</feature>
<feature type="transmembrane region" description="Helical" evidence="1">
    <location>
        <begin position="170"/>
        <end position="191"/>
    </location>
</feature>
<keyword evidence="1" id="KW-1133">Transmembrane helix</keyword>
<accession>A0A1N7PWF2</accession>
<evidence type="ECO:0008006" key="4">
    <source>
        <dbReference type="Google" id="ProtNLM"/>
    </source>
</evidence>
<evidence type="ECO:0000313" key="3">
    <source>
        <dbReference type="Proteomes" id="UP000186141"/>
    </source>
</evidence>
<sequence length="393" mass="41360">MAVVADLDMLVSEGVLTPSQAATIRARSRGAMIALAVNVLLAGGVLAAAAGFVVLLADTMSVAGAGLGFLALGILVLTQATATWRMFGHAAALIGAGMLIGGGVIECLDRLTPGNAGIVLVIAGAALGIAAFAVFRWRVSGLAFIAGFLALGGAALHLAGLYMVAYVHDIPGILIMLVSLYAAALVAALGWQLDVRLVTALAIVPFAQVLSTSTAYFHAAYVFYSPEPTLSILQMAAALALCLWIMAQRPERDGRHAGIFAMMAFVVGNLCFLVGSLWGDTVGDTFLRDWLEARHPNDWEAVWVGQEMFRARALSISAGVFSVIWAVLLVACAVWAAHTLRRGLFNAAITFGAIHGYTQAFESFGDQPLAWIFGGLAAIPLAWMVWRLNQQFG</sequence>
<proteinExistence type="predicted"/>
<keyword evidence="1" id="KW-0472">Membrane</keyword>
<dbReference type="RefSeq" id="WP_076532750.1">
    <property type="nucleotide sequence ID" value="NZ_BMEH01000006.1"/>
</dbReference>
<feature type="transmembrane region" description="Helical" evidence="1">
    <location>
        <begin position="62"/>
        <end position="80"/>
    </location>
</feature>
<organism evidence="2 3">
    <name type="scientific">Gemmobacter megaterium</name>
    <dbReference type="NCBI Taxonomy" id="1086013"/>
    <lineage>
        <taxon>Bacteria</taxon>
        <taxon>Pseudomonadati</taxon>
        <taxon>Pseudomonadota</taxon>
        <taxon>Alphaproteobacteria</taxon>
        <taxon>Rhodobacterales</taxon>
        <taxon>Paracoccaceae</taxon>
        <taxon>Gemmobacter</taxon>
    </lineage>
</organism>
<dbReference type="OrthoDB" id="7264924at2"/>
<evidence type="ECO:0000313" key="2">
    <source>
        <dbReference type="EMBL" id="SIT14767.1"/>
    </source>
</evidence>
<feature type="transmembrane region" description="Helical" evidence="1">
    <location>
        <begin position="117"/>
        <end position="135"/>
    </location>
</feature>
<feature type="transmembrane region" description="Helical" evidence="1">
    <location>
        <begin position="313"/>
        <end position="337"/>
    </location>
</feature>
<feature type="transmembrane region" description="Helical" evidence="1">
    <location>
        <begin position="87"/>
        <end position="105"/>
    </location>
</feature>
<evidence type="ECO:0000256" key="1">
    <source>
        <dbReference type="SAM" id="Phobius"/>
    </source>
</evidence>
<feature type="transmembrane region" description="Helical" evidence="1">
    <location>
        <begin position="33"/>
        <end position="56"/>
    </location>
</feature>
<feature type="transmembrane region" description="Helical" evidence="1">
    <location>
        <begin position="344"/>
        <end position="362"/>
    </location>
</feature>
<protein>
    <recommendedName>
        <fullName evidence="4">DUF2157 domain-containing protein</fullName>
    </recommendedName>
</protein>
<feature type="transmembrane region" description="Helical" evidence="1">
    <location>
        <begin position="259"/>
        <end position="278"/>
    </location>
</feature>
<dbReference type="Proteomes" id="UP000186141">
    <property type="component" value="Unassembled WGS sequence"/>
</dbReference>
<dbReference type="AlphaFoldDB" id="A0A1N7PWF2"/>
<gene>
    <name evidence="2" type="ORF">SAMN05421774_106189</name>
</gene>
<feature type="transmembrane region" description="Helical" evidence="1">
    <location>
        <begin position="368"/>
        <end position="386"/>
    </location>
</feature>
<name>A0A1N7PWF2_9RHOB</name>
<dbReference type="EMBL" id="FTOT01000006">
    <property type="protein sequence ID" value="SIT14767.1"/>
    <property type="molecule type" value="Genomic_DNA"/>
</dbReference>
<keyword evidence="1" id="KW-0812">Transmembrane</keyword>
<feature type="transmembrane region" description="Helical" evidence="1">
    <location>
        <begin position="230"/>
        <end position="247"/>
    </location>
</feature>